<comment type="caution">
    <text evidence="2">The sequence shown here is derived from an EMBL/GenBank/DDBJ whole genome shotgun (WGS) entry which is preliminary data.</text>
</comment>
<sequence length="69" mass="7496">MSTNSVVVARSGSYRKKNHGKTMQEGNSSADLLTKSGINQVDEPKVWQVSPTFMSSALLVNGVGITLWR</sequence>
<dbReference type="AlphaFoldDB" id="A0AAN9XB57"/>
<evidence type="ECO:0000256" key="1">
    <source>
        <dbReference type="SAM" id="MobiDB-lite"/>
    </source>
</evidence>
<reference evidence="2 3" key="1">
    <citation type="submission" date="2024-01" db="EMBL/GenBank/DDBJ databases">
        <title>The genomes of 5 underutilized Papilionoideae crops provide insights into root nodulation and disease resistanc.</title>
        <authorList>
            <person name="Jiang F."/>
        </authorList>
    </citation>
    <scope>NUCLEOTIDE SEQUENCE [LARGE SCALE GENOMIC DNA]</scope>
    <source>
        <strain evidence="2">DUOXIRENSHENG_FW03</strain>
        <tissue evidence="2">Leaves</tissue>
    </source>
</reference>
<proteinExistence type="predicted"/>
<gene>
    <name evidence="2" type="ORF">VNO78_27925</name>
</gene>
<dbReference type="EMBL" id="JAYMYS010000007">
    <property type="protein sequence ID" value="KAK7387267.1"/>
    <property type="molecule type" value="Genomic_DNA"/>
</dbReference>
<accession>A0AAN9XB57</accession>
<feature type="region of interest" description="Disordered" evidence="1">
    <location>
        <begin position="1"/>
        <end position="29"/>
    </location>
</feature>
<dbReference type="Proteomes" id="UP001386955">
    <property type="component" value="Unassembled WGS sequence"/>
</dbReference>
<protein>
    <submittedName>
        <fullName evidence="2">Uncharacterized protein</fullName>
    </submittedName>
</protein>
<evidence type="ECO:0000313" key="2">
    <source>
        <dbReference type="EMBL" id="KAK7387267.1"/>
    </source>
</evidence>
<organism evidence="2 3">
    <name type="scientific">Psophocarpus tetragonolobus</name>
    <name type="common">Winged bean</name>
    <name type="synonym">Dolichos tetragonolobus</name>
    <dbReference type="NCBI Taxonomy" id="3891"/>
    <lineage>
        <taxon>Eukaryota</taxon>
        <taxon>Viridiplantae</taxon>
        <taxon>Streptophyta</taxon>
        <taxon>Embryophyta</taxon>
        <taxon>Tracheophyta</taxon>
        <taxon>Spermatophyta</taxon>
        <taxon>Magnoliopsida</taxon>
        <taxon>eudicotyledons</taxon>
        <taxon>Gunneridae</taxon>
        <taxon>Pentapetalae</taxon>
        <taxon>rosids</taxon>
        <taxon>fabids</taxon>
        <taxon>Fabales</taxon>
        <taxon>Fabaceae</taxon>
        <taxon>Papilionoideae</taxon>
        <taxon>50 kb inversion clade</taxon>
        <taxon>NPAAA clade</taxon>
        <taxon>indigoferoid/millettioid clade</taxon>
        <taxon>Phaseoleae</taxon>
        <taxon>Psophocarpus</taxon>
    </lineage>
</organism>
<name>A0AAN9XB57_PSOTE</name>
<evidence type="ECO:0000313" key="3">
    <source>
        <dbReference type="Proteomes" id="UP001386955"/>
    </source>
</evidence>
<keyword evidence="3" id="KW-1185">Reference proteome</keyword>